<dbReference type="PANTHER" id="PTHR30073:SF5">
    <property type="entry name" value="ASPARTATE--AMMONIA LIGASE"/>
    <property type="match status" value="1"/>
</dbReference>
<evidence type="ECO:0000256" key="3">
    <source>
        <dbReference type="ARBA" id="ARBA00022741"/>
    </source>
</evidence>
<keyword evidence="1" id="KW-0963">Cytoplasm</keyword>
<organism evidence="5 6">
    <name type="scientific">Kosakonia oryzendophytica</name>
    <dbReference type="NCBI Taxonomy" id="1005665"/>
    <lineage>
        <taxon>Bacteria</taxon>
        <taxon>Pseudomonadati</taxon>
        <taxon>Pseudomonadota</taxon>
        <taxon>Gammaproteobacteria</taxon>
        <taxon>Enterobacterales</taxon>
        <taxon>Enterobacteriaceae</taxon>
        <taxon>Kosakonia</taxon>
    </lineage>
</organism>
<dbReference type="GO" id="GO:0005829">
    <property type="term" value="C:cytosol"/>
    <property type="evidence" value="ECO:0007669"/>
    <property type="project" value="TreeGrafter"/>
</dbReference>
<sequence>MKTAYIAKQRQIAFVKSFFSRQLEEKLGLIEVQAPILSRVGDGTQDNLSGSEKAVQVNVKTLPEARFEVVHSLAKWKR</sequence>
<protein>
    <submittedName>
        <fullName evidence="5">Aspartate-ammonia ligase</fullName>
    </submittedName>
</protein>
<dbReference type="PANTHER" id="PTHR30073">
    <property type="entry name" value="ASPARTATE--AMMONIA LIGASE"/>
    <property type="match status" value="1"/>
</dbReference>
<gene>
    <name evidence="5" type="ORF">GA0061071_11673</name>
</gene>
<evidence type="ECO:0000313" key="5">
    <source>
        <dbReference type="EMBL" id="SCC37489.1"/>
    </source>
</evidence>
<evidence type="ECO:0000256" key="4">
    <source>
        <dbReference type="ARBA" id="ARBA00022840"/>
    </source>
</evidence>
<dbReference type="GO" id="GO:0004071">
    <property type="term" value="F:aspartate-ammonia ligase activity"/>
    <property type="evidence" value="ECO:0007669"/>
    <property type="project" value="InterPro"/>
</dbReference>
<reference evidence="6" key="1">
    <citation type="submission" date="2016-08" db="EMBL/GenBank/DDBJ databases">
        <authorList>
            <person name="Varghese N."/>
            <person name="Submissions Spin"/>
        </authorList>
    </citation>
    <scope>NUCLEOTIDE SEQUENCE [LARGE SCALE GENOMIC DNA]</scope>
    <source>
        <strain evidence="6">REICA_082</strain>
    </source>
</reference>
<dbReference type="SUPFAM" id="SSF55681">
    <property type="entry name" value="Class II aaRS and biotin synthetases"/>
    <property type="match status" value="1"/>
</dbReference>
<keyword evidence="4" id="KW-0067">ATP-binding</keyword>
<dbReference type="Gene3D" id="3.30.930.10">
    <property type="entry name" value="Bira Bifunctional Protein, Domain 2"/>
    <property type="match status" value="1"/>
</dbReference>
<keyword evidence="6" id="KW-1185">Reference proteome</keyword>
<keyword evidence="2 5" id="KW-0436">Ligase</keyword>
<dbReference type="EMBL" id="FMAY01000016">
    <property type="protein sequence ID" value="SCC37489.1"/>
    <property type="molecule type" value="Genomic_DNA"/>
</dbReference>
<dbReference type="AlphaFoldDB" id="A0A1C4E1P0"/>
<dbReference type="Pfam" id="PF03590">
    <property type="entry name" value="AsnA"/>
    <property type="match status" value="1"/>
</dbReference>
<name>A0A1C4E1P0_9ENTR</name>
<dbReference type="GO" id="GO:0006529">
    <property type="term" value="P:asparagine biosynthetic process"/>
    <property type="evidence" value="ECO:0007669"/>
    <property type="project" value="InterPro"/>
</dbReference>
<keyword evidence="3" id="KW-0547">Nucleotide-binding</keyword>
<dbReference type="GO" id="GO:0005524">
    <property type="term" value="F:ATP binding"/>
    <property type="evidence" value="ECO:0007669"/>
    <property type="project" value="UniProtKB-KW"/>
</dbReference>
<evidence type="ECO:0000313" key="6">
    <source>
        <dbReference type="Proteomes" id="UP000198975"/>
    </source>
</evidence>
<evidence type="ECO:0000256" key="1">
    <source>
        <dbReference type="ARBA" id="ARBA00022490"/>
    </source>
</evidence>
<accession>A0A1C4E1P0</accession>
<dbReference type="Proteomes" id="UP000198975">
    <property type="component" value="Unassembled WGS sequence"/>
</dbReference>
<dbReference type="InterPro" id="IPR004618">
    <property type="entry name" value="AsnA"/>
</dbReference>
<proteinExistence type="predicted"/>
<dbReference type="InterPro" id="IPR045864">
    <property type="entry name" value="aa-tRNA-synth_II/BPL/LPL"/>
</dbReference>
<evidence type="ECO:0000256" key="2">
    <source>
        <dbReference type="ARBA" id="ARBA00022598"/>
    </source>
</evidence>